<sequence>MTASKRKNEHVDYVTQELTKMVIVTDIDEKENSCNQDPPPTNQMRTPMERLKRLNAQWGQEGLNTGIINSQLEEKKPFDALDQEIGSIIEDNKIEHELEHSLLEQAEEIQTNLTNEIQQAKNLYRKETSDLSYLSEQLSNFQEQRHNWLKEIGELDDRQRASQEKIALYQAEASQELDMIMDVEEQRKQQVPRLKMTISLFASTTGIKWDFEDPNILSGQVAIPSRCSFKLFNVDPRDYSPVETADILWDMMDGKETQ</sequence>
<name>A0A7S4ASQ9_9STRA</name>
<reference evidence="1" key="1">
    <citation type="submission" date="2021-01" db="EMBL/GenBank/DDBJ databases">
        <authorList>
            <person name="Corre E."/>
            <person name="Pelletier E."/>
            <person name="Niang G."/>
            <person name="Scheremetjew M."/>
            <person name="Finn R."/>
            <person name="Kale V."/>
            <person name="Holt S."/>
            <person name="Cochrane G."/>
            <person name="Meng A."/>
            <person name="Brown T."/>
            <person name="Cohen L."/>
        </authorList>
    </citation>
    <scope>NUCLEOTIDE SEQUENCE</scope>
    <source>
        <strain evidence="1">10249 10 AB</strain>
    </source>
</reference>
<evidence type="ECO:0008006" key="2">
    <source>
        <dbReference type="Google" id="ProtNLM"/>
    </source>
</evidence>
<dbReference type="AlphaFoldDB" id="A0A7S4ASQ9"/>
<organism evidence="1">
    <name type="scientific">Pseudo-nitzschia australis</name>
    <dbReference type="NCBI Taxonomy" id="44445"/>
    <lineage>
        <taxon>Eukaryota</taxon>
        <taxon>Sar</taxon>
        <taxon>Stramenopiles</taxon>
        <taxon>Ochrophyta</taxon>
        <taxon>Bacillariophyta</taxon>
        <taxon>Bacillariophyceae</taxon>
        <taxon>Bacillariophycidae</taxon>
        <taxon>Bacillariales</taxon>
        <taxon>Bacillariaceae</taxon>
        <taxon>Pseudo-nitzschia</taxon>
    </lineage>
</organism>
<evidence type="ECO:0000313" key="1">
    <source>
        <dbReference type="EMBL" id="CAE0725626.1"/>
    </source>
</evidence>
<accession>A0A7S4ASQ9</accession>
<protein>
    <recommendedName>
        <fullName evidence="2">Kinetochore protein Spc24</fullName>
    </recommendedName>
</protein>
<dbReference type="Gene3D" id="3.30.160.570">
    <property type="entry name" value="Ncd80 complex, Spc24 subunit"/>
    <property type="match status" value="1"/>
</dbReference>
<dbReference type="EMBL" id="HBIX01027060">
    <property type="protein sequence ID" value="CAE0725626.1"/>
    <property type="molecule type" value="Transcribed_RNA"/>
</dbReference>
<gene>
    <name evidence="1" type="ORF">PAUS00366_LOCUS18383</name>
</gene>
<proteinExistence type="predicted"/>